<dbReference type="PROSITE" id="PS01246">
    <property type="entry name" value="UPF0003"/>
    <property type="match status" value="1"/>
</dbReference>
<evidence type="ECO:0000259" key="10">
    <source>
        <dbReference type="Pfam" id="PF21082"/>
    </source>
</evidence>
<evidence type="ECO:0000313" key="12">
    <source>
        <dbReference type="Proteomes" id="UP000036700"/>
    </source>
</evidence>
<name>A0A0G3EXH6_9BURK</name>
<dbReference type="InterPro" id="IPR006686">
    <property type="entry name" value="MscS_channel_CS"/>
</dbReference>
<dbReference type="EMBL" id="CP011568">
    <property type="protein sequence ID" value="AKJ70102.1"/>
    <property type="molecule type" value="Genomic_DNA"/>
</dbReference>
<keyword evidence="12" id="KW-1185">Reference proteome</keyword>
<dbReference type="GO" id="GO:0008381">
    <property type="term" value="F:mechanosensitive monoatomic ion channel activity"/>
    <property type="evidence" value="ECO:0007669"/>
    <property type="project" value="UniProtKB-ARBA"/>
</dbReference>
<feature type="region of interest" description="Disordered" evidence="7">
    <location>
        <begin position="435"/>
        <end position="455"/>
    </location>
</feature>
<dbReference type="SUPFAM" id="SSF50182">
    <property type="entry name" value="Sm-like ribonucleoproteins"/>
    <property type="match status" value="1"/>
</dbReference>
<dbReference type="AlphaFoldDB" id="A0A0G3EXH6"/>
<dbReference type="InterPro" id="IPR023408">
    <property type="entry name" value="MscS_beta-dom_sf"/>
</dbReference>
<accession>A0A0G3EXH6</accession>
<dbReference type="STRING" id="445709.ABW99_19705"/>
<evidence type="ECO:0000256" key="8">
    <source>
        <dbReference type="SAM" id="Phobius"/>
    </source>
</evidence>
<reference evidence="12" key="1">
    <citation type="submission" date="2015-06" db="EMBL/GenBank/DDBJ databases">
        <authorList>
            <person name="Lim Y.L."/>
            <person name="Ee R."/>
            <person name="Yong D."/>
            <person name="How K.Y."/>
            <person name="Yin W.F."/>
            <person name="Chan K.G."/>
        </authorList>
    </citation>
    <scope>NUCLEOTIDE SEQUENCE [LARGE SCALE GENOMIC DNA]</scope>
    <source>
        <strain evidence="12">DSM 25325</strain>
    </source>
</reference>
<evidence type="ECO:0000256" key="2">
    <source>
        <dbReference type="ARBA" id="ARBA00008017"/>
    </source>
</evidence>
<evidence type="ECO:0000259" key="9">
    <source>
        <dbReference type="Pfam" id="PF00924"/>
    </source>
</evidence>
<evidence type="ECO:0000313" key="11">
    <source>
        <dbReference type="EMBL" id="AKJ70102.1"/>
    </source>
</evidence>
<dbReference type="OrthoDB" id="9809206at2"/>
<proteinExistence type="inferred from homology"/>
<comment type="similarity">
    <text evidence="2">Belongs to the MscS (TC 1.A.23) family.</text>
</comment>
<dbReference type="KEGG" id="ptx:ABW99_19705"/>
<keyword evidence="6 8" id="KW-0472">Membrane</keyword>
<feature type="transmembrane region" description="Helical" evidence="8">
    <location>
        <begin position="66"/>
        <end position="87"/>
    </location>
</feature>
<dbReference type="SUPFAM" id="SSF82689">
    <property type="entry name" value="Mechanosensitive channel protein MscS (YggB), C-terminal domain"/>
    <property type="match status" value="1"/>
</dbReference>
<gene>
    <name evidence="11" type="ORF">ABW99_19705</name>
</gene>
<keyword evidence="5 8" id="KW-1133">Transmembrane helix</keyword>
<feature type="domain" description="Mechanosensitive ion channel MscS" evidence="9">
    <location>
        <begin position="261"/>
        <end position="326"/>
    </location>
</feature>
<dbReference type="PANTHER" id="PTHR30347:SF1">
    <property type="entry name" value="MECHANOSENSITIVE CHANNEL MSCK"/>
    <property type="match status" value="1"/>
</dbReference>
<dbReference type="Pfam" id="PF00924">
    <property type="entry name" value="MS_channel_2nd"/>
    <property type="match status" value="1"/>
</dbReference>
<dbReference type="SUPFAM" id="SSF82861">
    <property type="entry name" value="Mechanosensitive channel protein MscS (YggB), transmembrane region"/>
    <property type="match status" value="1"/>
</dbReference>
<feature type="transmembrane region" description="Helical" evidence="8">
    <location>
        <begin position="93"/>
        <end position="116"/>
    </location>
</feature>
<organism evidence="11 12">
    <name type="scientific">Pandoraea thiooxydans</name>
    <dbReference type="NCBI Taxonomy" id="445709"/>
    <lineage>
        <taxon>Bacteria</taxon>
        <taxon>Pseudomonadati</taxon>
        <taxon>Pseudomonadota</taxon>
        <taxon>Betaproteobacteria</taxon>
        <taxon>Burkholderiales</taxon>
        <taxon>Burkholderiaceae</taxon>
        <taxon>Pandoraea</taxon>
    </lineage>
</organism>
<dbReference type="Gene3D" id="1.10.287.1260">
    <property type="match status" value="1"/>
</dbReference>
<comment type="subcellular location">
    <subcellularLocation>
        <location evidence="1">Cell membrane</location>
        <topology evidence="1">Multi-pass membrane protein</topology>
    </subcellularLocation>
</comment>
<dbReference type="InterPro" id="IPR011066">
    <property type="entry name" value="MscS_channel_C_sf"/>
</dbReference>
<keyword evidence="4 8" id="KW-0812">Transmembrane</keyword>
<feature type="domain" description="Mechanosensitive ion channel MscS C-terminal" evidence="10">
    <location>
        <begin position="335"/>
        <end position="418"/>
    </location>
</feature>
<dbReference type="InterPro" id="IPR011014">
    <property type="entry name" value="MscS_channel_TM-2"/>
</dbReference>
<evidence type="ECO:0000256" key="6">
    <source>
        <dbReference type="ARBA" id="ARBA00023136"/>
    </source>
</evidence>
<feature type="transmembrane region" description="Helical" evidence="8">
    <location>
        <begin position="174"/>
        <end position="198"/>
    </location>
</feature>
<dbReference type="Proteomes" id="UP000036700">
    <property type="component" value="Chromosome"/>
</dbReference>
<dbReference type="Pfam" id="PF21082">
    <property type="entry name" value="MS_channel_3rd"/>
    <property type="match status" value="1"/>
</dbReference>
<evidence type="ECO:0000256" key="3">
    <source>
        <dbReference type="ARBA" id="ARBA00022475"/>
    </source>
</evidence>
<evidence type="ECO:0000256" key="4">
    <source>
        <dbReference type="ARBA" id="ARBA00022692"/>
    </source>
</evidence>
<dbReference type="InterPro" id="IPR049278">
    <property type="entry name" value="MS_channel_C"/>
</dbReference>
<sequence>MAGKSRAFAQMLRDLIHDFGDPGIVWQIAALAGALLVSFGVARWLSARLQRHYASVPPARRAGASSLLRSMFPLVGWAVVGLVRLGLSDRIHTSLLAVAQVPLLGIGVIYLAFYLLRRLFSQSAQASGMLHLIERFVVVFAWGGMIVYVLGVQGDLFRWLSDIRLAVGRNSLSLLTLITGALWVCGTVLLALWASAVLEDRIMRARAVDANLKVVLSRLAKALLLVVALLVSLSLVGIDITVLGVFGGALGVGLGFGLQKIASNYVSGFIILLDRSLRIGDLVTINSYHGTVSQIRTRYTVVRGLDGVEVIVPNEKLISDVVQNHSFTETRGLAKVAVQIAYSADVEQAMQLMLAAVQDVDRVLSDPAPWAALSGFGADGMNLEMGFWVRDPALGTLGIRSKVNLKIWQSFRENGIEIPYAQREIRILNDWPATPPASAGARVERDPRQNSGDGA</sequence>
<evidence type="ECO:0000256" key="1">
    <source>
        <dbReference type="ARBA" id="ARBA00004651"/>
    </source>
</evidence>
<dbReference type="PANTHER" id="PTHR30347">
    <property type="entry name" value="POTASSIUM CHANNEL RELATED"/>
    <property type="match status" value="1"/>
</dbReference>
<dbReference type="GO" id="GO:0005886">
    <property type="term" value="C:plasma membrane"/>
    <property type="evidence" value="ECO:0007669"/>
    <property type="project" value="UniProtKB-SubCell"/>
</dbReference>
<protein>
    <submittedName>
        <fullName evidence="11">Mechanosensitive ion channel protein MscS</fullName>
    </submittedName>
</protein>
<keyword evidence="3" id="KW-1003">Cell membrane</keyword>
<evidence type="ECO:0000256" key="5">
    <source>
        <dbReference type="ARBA" id="ARBA00022989"/>
    </source>
</evidence>
<dbReference type="Gene3D" id="2.30.30.60">
    <property type="match status" value="1"/>
</dbReference>
<feature type="transmembrane region" description="Helical" evidence="8">
    <location>
        <begin position="24"/>
        <end position="45"/>
    </location>
</feature>
<dbReference type="PATRIC" id="fig|445709.3.peg.4135"/>
<feature type="transmembrane region" description="Helical" evidence="8">
    <location>
        <begin position="219"/>
        <end position="246"/>
    </location>
</feature>
<feature type="transmembrane region" description="Helical" evidence="8">
    <location>
        <begin position="136"/>
        <end position="154"/>
    </location>
</feature>
<dbReference type="RefSeq" id="WP_047216016.1">
    <property type="nucleotide sequence ID" value="NZ_CP011568.3"/>
</dbReference>
<dbReference type="InterPro" id="IPR052702">
    <property type="entry name" value="MscS-like_channel"/>
</dbReference>
<dbReference type="Gene3D" id="3.30.70.100">
    <property type="match status" value="1"/>
</dbReference>
<dbReference type="InterPro" id="IPR010920">
    <property type="entry name" value="LSM_dom_sf"/>
</dbReference>
<evidence type="ECO:0000256" key="7">
    <source>
        <dbReference type="SAM" id="MobiDB-lite"/>
    </source>
</evidence>
<dbReference type="InterPro" id="IPR006685">
    <property type="entry name" value="MscS_channel_2nd"/>
</dbReference>